<dbReference type="EMBL" id="JBAMIC010000008">
    <property type="protein sequence ID" value="KAK7104874.1"/>
    <property type="molecule type" value="Genomic_DNA"/>
</dbReference>
<proteinExistence type="predicted"/>
<name>A0AAN9BHC9_9CAEN</name>
<dbReference type="Proteomes" id="UP001374579">
    <property type="component" value="Unassembled WGS sequence"/>
</dbReference>
<evidence type="ECO:0000313" key="1">
    <source>
        <dbReference type="EMBL" id="KAK7104874.1"/>
    </source>
</evidence>
<dbReference type="AlphaFoldDB" id="A0AAN9BHC9"/>
<accession>A0AAN9BHC9</accession>
<comment type="caution">
    <text evidence="1">The sequence shown here is derived from an EMBL/GenBank/DDBJ whole genome shotgun (WGS) entry which is preliminary data.</text>
</comment>
<reference evidence="1 2" key="1">
    <citation type="submission" date="2024-02" db="EMBL/GenBank/DDBJ databases">
        <title>Chromosome-scale genome assembly of the rough periwinkle Littorina saxatilis.</title>
        <authorList>
            <person name="De Jode A."/>
            <person name="Faria R."/>
            <person name="Formenti G."/>
            <person name="Sims Y."/>
            <person name="Smith T.P."/>
            <person name="Tracey A."/>
            <person name="Wood J.M.D."/>
            <person name="Zagrodzka Z.B."/>
            <person name="Johannesson K."/>
            <person name="Butlin R.K."/>
            <person name="Leder E.H."/>
        </authorList>
    </citation>
    <scope>NUCLEOTIDE SEQUENCE [LARGE SCALE GENOMIC DNA]</scope>
    <source>
        <strain evidence="1">Snail1</strain>
        <tissue evidence="1">Muscle</tissue>
    </source>
</reference>
<protein>
    <submittedName>
        <fullName evidence="1">Uncharacterized protein</fullName>
    </submittedName>
</protein>
<gene>
    <name evidence="1" type="ORF">V1264_019521</name>
</gene>
<evidence type="ECO:0000313" key="2">
    <source>
        <dbReference type="Proteomes" id="UP001374579"/>
    </source>
</evidence>
<sequence length="103" mass="11861">MNWGQNTITRSQVKVYCNASTDPEEKYKNTCVPAVRRKKTKCIRGAIVREVLVWNQQQQPPRYLGSLFQTRANMVTAIRTPVSFGQLQSISGNWPVMQSRMAW</sequence>
<keyword evidence="2" id="KW-1185">Reference proteome</keyword>
<organism evidence="1 2">
    <name type="scientific">Littorina saxatilis</name>
    <dbReference type="NCBI Taxonomy" id="31220"/>
    <lineage>
        <taxon>Eukaryota</taxon>
        <taxon>Metazoa</taxon>
        <taxon>Spiralia</taxon>
        <taxon>Lophotrochozoa</taxon>
        <taxon>Mollusca</taxon>
        <taxon>Gastropoda</taxon>
        <taxon>Caenogastropoda</taxon>
        <taxon>Littorinimorpha</taxon>
        <taxon>Littorinoidea</taxon>
        <taxon>Littorinidae</taxon>
        <taxon>Littorina</taxon>
    </lineage>
</organism>